<feature type="transmembrane region" description="Helical" evidence="8">
    <location>
        <begin position="357"/>
        <end position="378"/>
    </location>
</feature>
<comment type="subcellular location">
    <subcellularLocation>
        <location evidence="1">Cell membrane</location>
        <topology evidence="1">Multi-pass membrane protein</topology>
    </subcellularLocation>
</comment>
<dbReference type="GO" id="GO:0009252">
    <property type="term" value="P:peptidoglycan biosynthetic process"/>
    <property type="evidence" value="ECO:0007669"/>
    <property type="project" value="UniProtKB-KW"/>
</dbReference>
<dbReference type="PANTHER" id="PTHR47019">
    <property type="entry name" value="LIPID II FLIPPASE MURJ"/>
    <property type="match status" value="1"/>
</dbReference>
<dbReference type="InterPro" id="IPR004268">
    <property type="entry name" value="MurJ"/>
</dbReference>
<evidence type="ECO:0000256" key="5">
    <source>
        <dbReference type="ARBA" id="ARBA00022984"/>
    </source>
</evidence>
<feature type="transmembrane region" description="Helical" evidence="8">
    <location>
        <begin position="253"/>
        <end position="276"/>
    </location>
</feature>
<feature type="transmembrane region" description="Helical" evidence="8">
    <location>
        <begin position="99"/>
        <end position="118"/>
    </location>
</feature>
<keyword evidence="7 8" id="KW-0472">Membrane</keyword>
<dbReference type="PRINTS" id="PR01806">
    <property type="entry name" value="VIRFACTRMVIN"/>
</dbReference>
<sequence length="542" mass="59745">MVRKTLRAITSKISGLHQAAFWLAGFSILSQVLAFLRDRLLAHYFGAGTALDIYYTAFRIPDFIFVTLGSLVSISVLVPMFSKKSVLEDGGTKSYVDSIFTSFSFLIIASCGIAFFLMPQMAHFLFRGFDEVTLIQVIRLSRILLLSPILLGLSNFFGSIVQYEKRFLLYSLSPLFYNIGIIAGTALGANSLGIIAVVLGVIFGAGMHLLIPASFVFFSGNIPKLTLKINFKEVKETALIAIPRALALSVTQIINIVFTAVASFFGIGAVAVFNLAFNIQSVPLSVVGASYSLAAFPTISLHYAKNNILECGRYINESLRYIIFWTLPLSALFIILRTHIVRVVLGTGAFDWTDTRLTAAVMSLFALSFIFQSGQLFLTRAHYALNRTKIPLLLGLAGALVTSVLAFLFYFDFLSGIMFWFERFLEIEGLSGSKIIILPLSFSFGSMFTTLGLWFFLDKETKAIAKVGLGKSIYSIVLASSVVGLVTYYALRIFDNLFSLVSLFNVFGHAFISGTVGIVSGALVLYFIGNREFKEIINKWKN</sequence>
<name>A0A1G2TZC0_9BACT</name>
<dbReference type="PANTHER" id="PTHR47019:SF1">
    <property type="entry name" value="LIPID II FLIPPASE MURJ"/>
    <property type="match status" value="1"/>
</dbReference>
<feature type="transmembrane region" description="Helical" evidence="8">
    <location>
        <begin position="58"/>
        <end position="78"/>
    </location>
</feature>
<comment type="caution">
    <text evidence="9">The sequence shown here is derived from an EMBL/GenBank/DDBJ whole genome shotgun (WGS) entry which is preliminary data.</text>
</comment>
<evidence type="ECO:0000256" key="6">
    <source>
        <dbReference type="ARBA" id="ARBA00022989"/>
    </source>
</evidence>
<dbReference type="Pfam" id="PF03023">
    <property type="entry name" value="MurJ"/>
    <property type="match status" value="1"/>
</dbReference>
<protein>
    <recommendedName>
        <fullName evidence="11">Lipid II flippase MurJ</fullName>
    </recommendedName>
</protein>
<reference evidence="9 10" key="1">
    <citation type="journal article" date="2016" name="Nat. Commun.">
        <title>Thousands of microbial genomes shed light on interconnected biogeochemical processes in an aquifer system.</title>
        <authorList>
            <person name="Anantharaman K."/>
            <person name="Brown C.T."/>
            <person name="Hug L.A."/>
            <person name="Sharon I."/>
            <person name="Castelle C.J."/>
            <person name="Probst A.J."/>
            <person name="Thomas B.C."/>
            <person name="Singh A."/>
            <person name="Wilkins M.J."/>
            <person name="Karaoz U."/>
            <person name="Brodie E.L."/>
            <person name="Williams K.H."/>
            <person name="Hubbard S.S."/>
            <person name="Banfield J.F."/>
        </authorList>
    </citation>
    <scope>NUCLEOTIDE SEQUENCE [LARGE SCALE GENOMIC DNA]</scope>
</reference>
<evidence type="ECO:0000256" key="1">
    <source>
        <dbReference type="ARBA" id="ARBA00004651"/>
    </source>
</evidence>
<dbReference type="GO" id="GO:0034204">
    <property type="term" value="P:lipid translocation"/>
    <property type="evidence" value="ECO:0007669"/>
    <property type="project" value="TreeGrafter"/>
</dbReference>
<evidence type="ECO:0008006" key="11">
    <source>
        <dbReference type="Google" id="ProtNLM"/>
    </source>
</evidence>
<dbReference type="GO" id="GO:0008360">
    <property type="term" value="P:regulation of cell shape"/>
    <property type="evidence" value="ECO:0007669"/>
    <property type="project" value="UniProtKB-KW"/>
</dbReference>
<evidence type="ECO:0000313" key="9">
    <source>
        <dbReference type="EMBL" id="OHB02651.1"/>
    </source>
</evidence>
<evidence type="ECO:0000256" key="4">
    <source>
        <dbReference type="ARBA" id="ARBA00022960"/>
    </source>
</evidence>
<dbReference type="Proteomes" id="UP000178404">
    <property type="component" value="Unassembled WGS sequence"/>
</dbReference>
<feature type="transmembrane region" description="Helical" evidence="8">
    <location>
        <begin position="282"/>
        <end position="301"/>
    </location>
</feature>
<feature type="transmembrane region" description="Helical" evidence="8">
    <location>
        <begin position="503"/>
        <end position="529"/>
    </location>
</feature>
<keyword evidence="2" id="KW-1003">Cell membrane</keyword>
<evidence type="ECO:0000256" key="2">
    <source>
        <dbReference type="ARBA" id="ARBA00022475"/>
    </source>
</evidence>
<keyword evidence="5" id="KW-0573">Peptidoglycan synthesis</keyword>
<feature type="transmembrane region" description="Helical" evidence="8">
    <location>
        <begin position="390"/>
        <end position="411"/>
    </location>
</feature>
<proteinExistence type="predicted"/>
<keyword evidence="6 8" id="KW-1133">Transmembrane helix</keyword>
<feature type="transmembrane region" description="Helical" evidence="8">
    <location>
        <begin position="138"/>
        <end position="160"/>
    </location>
</feature>
<gene>
    <name evidence="9" type="ORF">A3A90_01850</name>
</gene>
<organism evidence="9 10">
    <name type="scientific">Candidatus Zambryskibacteria bacterium RIFCSPLOWO2_01_FULL_35_19</name>
    <dbReference type="NCBI Taxonomy" id="1802757"/>
    <lineage>
        <taxon>Bacteria</taxon>
        <taxon>Candidatus Zambryskiibacteriota</taxon>
    </lineage>
</organism>
<evidence type="ECO:0000256" key="7">
    <source>
        <dbReference type="ARBA" id="ARBA00023136"/>
    </source>
</evidence>
<dbReference type="GO" id="GO:0005886">
    <property type="term" value="C:plasma membrane"/>
    <property type="evidence" value="ECO:0007669"/>
    <property type="project" value="UniProtKB-SubCell"/>
</dbReference>
<feature type="transmembrane region" description="Helical" evidence="8">
    <location>
        <begin position="194"/>
        <end position="218"/>
    </location>
</feature>
<dbReference type="AlphaFoldDB" id="A0A1G2TZC0"/>
<evidence type="ECO:0000256" key="8">
    <source>
        <dbReference type="SAM" id="Phobius"/>
    </source>
</evidence>
<feature type="transmembrane region" description="Helical" evidence="8">
    <location>
        <begin position="469"/>
        <end position="491"/>
    </location>
</feature>
<dbReference type="InterPro" id="IPR051050">
    <property type="entry name" value="Lipid_II_flippase_MurJ/MviN"/>
</dbReference>
<evidence type="ECO:0000313" key="10">
    <source>
        <dbReference type="Proteomes" id="UP000178404"/>
    </source>
</evidence>
<keyword evidence="4" id="KW-0133">Cell shape</keyword>
<feature type="transmembrane region" description="Helical" evidence="8">
    <location>
        <begin position="322"/>
        <end position="345"/>
    </location>
</feature>
<dbReference type="GO" id="GO:0015648">
    <property type="term" value="F:lipid-linked peptidoglycan transporter activity"/>
    <property type="evidence" value="ECO:0007669"/>
    <property type="project" value="TreeGrafter"/>
</dbReference>
<evidence type="ECO:0000256" key="3">
    <source>
        <dbReference type="ARBA" id="ARBA00022692"/>
    </source>
</evidence>
<dbReference type="EMBL" id="MHWA01000001">
    <property type="protein sequence ID" value="OHB02651.1"/>
    <property type="molecule type" value="Genomic_DNA"/>
</dbReference>
<feature type="transmembrane region" description="Helical" evidence="8">
    <location>
        <begin position="167"/>
        <end position="188"/>
    </location>
</feature>
<keyword evidence="3 8" id="KW-0812">Transmembrane</keyword>
<feature type="transmembrane region" description="Helical" evidence="8">
    <location>
        <begin position="435"/>
        <end position="457"/>
    </location>
</feature>
<accession>A0A1G2TZC0</accession>